<proteinExistence type="predicted"/>
<evidence type="ECO:0000313" key="2">
    <source>
        <dbReference type="EMBL" id="PIO69533.1"/>
    </source>
</evidence>
<dbReference type="EMBL" id="KZ346618">
    <property type="protein sequence ID" value="PIO69533.1"/>
    <property type="molecule type" value="Genomic_DNA"/>
</dbReference>
<protein>
    <submittedName>
        <fullName evidence="2">Uncharacterized protein</fullName>
    </submittedName>
</protein>
<feature type="compositionally biased region" description="Basic and acidic residues" evidence="1">
    <location>
        <begin position="1"/>
        <end position="22"/>
    </location>
</feature>
<dbReference type="InterPro" id="IPR043108">
    <property type="entry name" value="Her-1_C"/>
</dbReference>
<keyword evidence="3" id="KW-1185">Reference proteome</keyword>
<feature type="region of interest" description="Disordered" evidence="1">
    <location>
        <begin position="1"/>
        <end position="29"/>
    </location>
</feature>
<dbReference type="PANTHER" id="PTHR37979:SF1">
    <property type="entry name" value="PROTEIN HER-1"/>
    <property type="match status" value="1"/>
</dbReference>
<accession>A0A2G9UHB5</accession>
<sequence length="264" mass="28976">MRETNESTDIDVHEAKELRDLRSPSQATATCQIPAKFTPQVFGGAEDPAPSRQPKPPILRCSVGAILFGRIEKWLAAGTPTGMTYRIPVLGLAISAILISTAIAETKDDSLAIAKRCCPRQAATCCAATIKNRLPLNCSLPLEDLVSASNCIQTALYGMKSIRAIRIEDVECCQVFSDDFIDDSATCLTTCTKTLRSPSLRTIDKLKSIKSCRSDNKNYTCFRRCQSFLRSRSTQSQKFPYLAVCDLASRLQPNVLYIGPALKD</sequence>
<evidence type="ECO:0000313" key="3">
    <source>
        <dbReference type="Proteomes" id="UP000230423"/>
    </source>
</evidence>
<dbReference type="Gene3D" id="1.10.150.370">
    <property type="entry name" value="Caenorhabditis elegans Her-1, C-terminal domain"/>
    <property type="match status" value="1"/>
</dbReference>
<dbReference type="PANTHER" id="PTHR37979">
    <property type="entry name" value="PROTEIN HER-1"/>
    <property type="match status" value="1"/>
</dbReference>
<dbReference type="Proteomes" id="UP000230423">
    <property type="component" value="Unassembled WGS sequence"/>
</dbReference>
<evidence type="ECO:0000256" key="1">
    <source>
        <dbReference type="SAM" id="MobiDB-lite"/>
    </source>
</evidence>
<dbReference type="OrthoDB" id="5844092at2759"/>
<name>A0A2G9UHB5_TELCI</name>
<dbReference type="Pfam" id="PF09232">
    <property type="entry name" value="Caenor_Her-1"/>
    <property type="match status" value="1"/>
</dbReference>
<dbReference type="Gene3D" id="1.10.150.360">
    <property type="match status" value="1"/>
</dbReference>
<reference evidence="2 3" key="1">
    <citation type="submission" date="2015-09" db="EMBL/GenBank/DDBJ databases">
        <title>Draft genome of the parasitic nematode Teladorsagia circumcincta isolate WARC Sus (inbred).</title>
        <authorList>
            <person name="Mitreva M."/>
        </authorList>
    </citation>
    <scope>NUCLEOTIDE SEQUENCE [LARGE SCALE GENOMIC DNA]</scope>
    <source>
        <strain evidence="2 3">S</strain>
    </source>
</reference>
<gene>
    <name evidence="2" type="ORF">TELCIR_08639</name>
</gene>
<dbReference type="InterPro" id="IPR036341">
    <property type="entry name" value="Her-1_sf"/>
</dbReference>
<organism evidence="2 3">
    <name type="scientific">Teladorsagia circumcincta</name>
    <name type="common">Brown stomach worm</name>
    <name type="synonym">Ostertagia circumcincta</name>
    <dbReference type="NCBI Taxonomy" id="45464"/>
    <lineage>
        <taxon>Eukaryota</taxon>
        <taxon>Metazoa</taxon>
        <taxon>Ecdysozoa</taxon>
        <taxon>Nematoda</taxon>
        <taxon>Chromadorea</taxon>
        <taxon>Rhabditida</taxon>
        <taxon>Rhabditina</taxon>
        <taxon>Rhabditomorpha</taxon>
        <taxon>Strongyloidea</taxon>
        <taxon>Trichostrongylidae</taxon>
        <taxon>Teladorsagia</taxon>
    </lineage>
</organism>
<dbReference type="SUPFAM" id="SSF110014">
    <property type="entry name" value="Her-1"/>
    <property type="match status" value="1"/>
</dbReference>
<dbReference type="InterPro" id="IPR015313">
    <property type="entry name" value="Her-1"/>
</dbReference>
<dbReference type="AlphaFoldDB" id="A0A2G9UHB5"/>